<name>A0ABM0GXN1_SACKO</name>
<keyword evidence="11" id="KW-1185">Reference proteome</keyword>
<dbReference type="InterPro" id="IPR006629">
    <property type="entry name" value="LITAF"/>
</dbReference>
<feature type="transmembrane region" description="Helical" evidence="9">
    <location>
        <begin position="74"/>
        <end position="97"/>
    </location>
</feature>
<reference evidence="12" key="1">
    <citation type="submission" date="2025-08" db="UniProtKB">
        <authorList>
            <consortium name="RefSeq"/>
        </authorList>
    </citation>
    <scope>IDENTIFICATION</scope>
    <source>
        <tissue evidence="12">Testes</tissue>
    </source>
</reference>
<evidence type="ECO:0000256" key="9">
    <source>
        <dbReference type="SAM" id="Phobius"/>
    </source>
</evidence>
<evidence type="ECO:0000256" key="4">
    <source>
        <dbReference type="ARBA" id="ARBA00005975"/>
    </source>
</evidence>
<dbReference type="RefSeq" id="XP_002739639.1">
    <property type="nucleotide sequence ID" value="XM_002739593.2"/>
</dbReference>
<dbReference type="Pfam" id="PF10601">
    <property type="entry name" value="zf-LITAF-like"/>
    <property type="match status" value="1"/>
</dbReference>
<evidence type="ECO:0000256" key="7">
    <source>
        <dbReference type="ARBA" id="ARBA00023136"/>
    </source>
</evidence>
<accession>A0ABM0GXN1</accession>
<evidence type="ECO:0000256" key="6">
    <source>
        <dbReference type="ARBA" id="ARBA00022833"/>
    </source>
</evidence>
<sequence>MSQPDNKPLMDDPTPPAYSTAVPSTAPPPPYTTQPITQTNVTVITTSFRDYPVRTICNVCSYEVISRVHYDDGILVWLSAGVICLLGGWLGCFLIPFCIDGLKDCTHFCPNCGALLGKYERLR</sequence>
<keyword evidence="9" id="KW-1133">Transmembrane helix</keyword>
<gene>
    <name evidence="12" type="primary">LOC100368848</name>
</gene>
<evidence type="ECO:0000313" key="12">
    <source>
        <dbReference type="RefSeq" id="XP_002739639.1"/>
    </source>
</evidence>
<organism evidence="11 12">
    <name type="scientific">Saccoglossus kowalevskii</name>
    <name type="common">Acorn worm</name>
    <dbReference type="NCBI Taxonomy" id="10224"/>
    <lineage>
        <taxon>Eukaryota</taxon>
        <taxon>Metazoa</taxon>
        <taxon>Hemichordata</taxon>
        <taxon>Enteropneusta</taxon>
        <taxon>Harrimaniidae</taxon>
        <taxon>Saccoglossus</taxon>
    </lineage>
</organism>
<dbReference type="PANTHER" id="PTHR23292">
    <property type="entry name" value="LIPOPOLYSACCHARIDE-INDUCED TUMOR NECROSIS FACTOR-ALPHA FACTOR"/>
    <property type="match status" value="1"/>
</dbReference>
<dbReference type="PROSITE" id="PS51837">
    <property type="entry name" value="LITAF"/>
    <property type="match status" value="1"/>
</dbReference>
<evidence type="ECO:0000256" key="5">
    <source>
        <dbReference type="ARBA" id="ARBA00022723"/>
    </source>
</evidence>
<evidence type="ECO:0000313" key="11">
    <source>
        <dbReference type="Proteomes" id="UP000694865"/>
    </source>
</evidence>
<keyword evidence="9" id="KW-0812">Transmembrane</keyword>
<evidence type="ECO:0000256" key="1">
    <source>
        <dbReference type="ARBA" id="ARBA00004414"/>
    </source>
</evidence>
<proteinExistence type="inferred from homology"/>
<keyword evidence="5" id="KW-0479">Metal-binding</keyword>
<evidence type="ECO:0000256" key="8">
    <source>
        <dbReference type="SAM" id="MobiDB-lite"/>
    </source>
</evidence>
<dbReference type="InterPro" id="IPR037519">
    <property type="entry name" value="LITAF_fam"/>
</dbReference>
<comment type="similarity">
    <text evidence="4">Belongs to the CDIP1/LITAF family.</text>
</comment>
<dbReference type="PANTHER" id="PTHR23292:SF6">
    <property type="entry name" value="FI16602P1-RELATED"/>
    <property type="match status" value="1"/>
</dbReference>
<protein>
    <submittedName>
        <fullName evidence="12">Lipopolysaccharide-induced tumor necrosis factor-alpha factor homolog</fullName>
    </submittedName>
</protein>
<evidence type="ECO:0000256" key="3">
    <source>
        <dbReference type="ARBA" id="ARBA00004630"/>
    </source>
</evidence>
<feature type="domain" description="LITAF" evidence="10">
    <location>
        <begin position="37"/>
        <end position="121"/>
    </location>
</feature>
<comment type="subcellular location">
    <subcellularLocation>
        <location evidence="2">Endosome membrane</location>
        <topology evidence="2">Peripheral membrane protein</topology>
    </subcellularLocation>
    <subcellularLocation>
        <location evidence="1">Late endosome membrane</location>
    </subcellularLocation>
    <subcellularLocation>
        <location evidence="3">Lysosome membrane</location>
        <topology evidence="3">Peripheral membrane protein</topology>
        <orientation evidence="3">Cytoplasmic side</orientation>
    </subcellularLocation>
</comment>
<dbReference type="Proteomes" id="UP000694865">
    <property type="component" value="Unplaced"/>
</dbReference>
<evidence type="ECO:0000259" key="10">
    <source>
        <dbReference type="PROSITE" id="PS51837"/>
    </source>
</evidence>
<dbReference type="SMART" id="SM00714">
    <property type="entry name" value="LITAF"/>
    <property type="match status" value="1"/>
</dbReference>
<evidence type="ECO:0000256" key="2">
    <source>
        <dbReference type="ARBA" id="ARBA00004481"/>
    </source>
</evidence>
<keyword evidence="6" id="KW-0862">Zinc</keyword>
<keyword evidence="7 9" id="KW-0472">Membrane</keyword>
<dbReference type="GeneID" id="100368848"/>
<feature type="region of interest" description="Disordered" evidence="8">
    <location>
        <begin position="1"/>
        <end position="35"/>
    </location>
</feature>